<feature type="domain" description="Major facilitator superfamily (MFS) profile" evidence="5">
    <location>
        <begin position="1"/>
        <end position="400"/>
    </location>
</feature>
<evidence type="ECO:0000259" key="5">
    <source>
        <dbReference type="PROSITE" id="PS50850"/>
    </source>
</evidence>
<feature type="transmembrane region" description="Helical" evidence="4">
    <location>
        <begin position="167"/>
        <end position="187"/>
    </location>
</feature>
<keyword evidence="7" id="KW-1185">Reference proteome</keyword>
<dbReference type="RefSeq" id="WP_216963045.1">
    <property type="nucleotide sequence ID" value="NZ_JAHOPB010000001.1"/>
</dbReference>
<feature type="transmembrane region" description="Helical" evidence="4">
    <location>
        <begin position="255"/>
        <end position="278"/>
    </location>
</feature>
<evidence type="ECO:0000256" key="2">
    <source>
        <dbReference type="ARBA" id="ARBA00022989"/>
    </source>
</evidence>
<evidence type="ECO:0000313" key="7">
    <source>
        <dbReference type="Proteomes" id="UP000727907"/>
    </source>
</evidence>
<comment type="caution">
    <text evidence="6">The sequence shown here is derived from an EMBL/GenBank/DDBJ whole genome shotgun (WGS) entry which is preliminary data.</text>
</comment>
<keyword evidence="1 4" id="KW-0812">Transmembrane</keyword>
<evidence type="ECO:0000256" key="4">
    <source>
        <dbReference type="SAM" id="Phobius"/>
    </source>
</evidence>
<evidence type="ECO:0000313" key="6">
    <source>
        <dbReference type="EMBL" id="MBU8875580.1"/>
    </source>
</evidence>
<feature type="transmembrane region" description="Helical" evidence="4">
    <location>
        <begin position="310"/>
        <end position="326"/>
    </location>
</feature>
<feature type="transmembrane region" description="Helical" evidence="4">
    <location>
        <begin position="16"/>
        <end position="40"/>
    </location>
</feature>
<dbReference type="InterPro" id="IPR020846">
    <property type="entry name" value="MFS_dom"/>
</dbReference>
<name>A0ABS6IQY7_9HYPH</name>
<dbReference type="PROSITE" id="PS50850">
    <property type="entry name" value="MFS"/>
    <property type="match status" value="1"/>
</dbReference>
<accession>A0ABS6IQY7</accession>
<gene>
    <name evidence="6" type="ORF">KQ910_17535</name>
</gene>
<dbReference type="PANTHER" id="PTHR43129">
    <property type="entry name" value="FOSMIDOMYCIN RESISTANCE PROTEIN"/>
    <property type="match status" value="1"/>
</dbReference>
<keyword evidence="2 4" id="KW-1133">Transmembrane helix</keyword>
<sequence>MSAATATPPLQHDFRVISLIGIAHGASHYYQLAFATMLLIVRQEVGLSYADVGLLAGIFYGVSGIAQTAAGFAVDRFGARPILAGGLLVVGLGLACISFAHSFVGFACIAVIAGLGNSVFHPADFALLNSSVSHNRLGRAFSIHGLGGSLGWAAAPVMYFLDSLFGWVGAALIGALPGIVLSALVFIHREELVDHRVKVRAAAALPGARPALALFLQPALLLCLAYFALIAANTVGIQQFAVPAWSSMFGVTENYAAFCLIVFIVGSAAGILVGGYFADRVRRHDLVAAFGLLAAACLTVPVATQTVSPTFLPILLALAGAAGGITNPSRDMIVRNATPPGASGKVFGFVYSGLDIGSFVAPPLFGFLMSSGLPAVIFWIAVGLYTFNAGMVMLIRHSSTPKPAYPAVAE</sequence>
<dbReference type="EMBL" id="JAHOPB010000001">
    <property type="protein sequence ID" value="MBU8875580.1"/>
    <property type="molecule type" value="Genomic_DNA"/>
</dbReference>
<feature type="transmembrane region" description="Helical" evidence="4">
    <location>
        <begin position="346"/>
        <end position="369"/>
    </location>
</feature>
<dbReference type="InterPro" id="IPR011701">
    <property type="entry name" value="MFS"/>
</dbReference>
<dbReference type="Pfam" id="PF07690">
    <property type="entry name" value="MFS_1"/>
    <property type="match status" value="1"/>
</dbReference>
<reference evidence="6 7" key="1">
    <citation type="submission" date="2021-06" db="EMBL/GenBank/DDBJ databases">
        <authorList>
            <person name="Lee D.H."/>
        </authorList>
    </citation>
    <scope>NUCLEOTIDE SEQUENCE [LARGE SCALE GENOMIC DNA]</scope>
    <source>
        <strain evidence="6 7">MMS21-HV4-11</strain>
    </source>
</reference>
<keyword evidence="3 4" id="KW-0472">Membrane</keyword>
<feature type="transmembrane region" description="Helical" evidence="4">
    <location>
        <begin position="86"/>
        <end position="116"/>
    </location>
</feature>
<protein>
    <submittedName>
        <fullName evidence="6">MFS transporter</fullName>
    </submittedName>
</protein>
<feature type="transmembrane region" description="Helical" evidence="4">
    <location>
        <begin position="375"/>
        <end position="395"/>
    </location>
</feature>
<organism evidence="6 7">
    <name type="scientific">Reyranella humidisoli</name>
    <dbReference type="NCBI Taxonomy" id="2849149"/>
    <lineage>
        <taxon>Bacteria</taxon>
        <taxon>Pseudomonadati</taxon>
        <taxon>Pseudomonadota</taxon>
        <taxon>Alphaproteobacteria</taxon>
        <taxon>Hyphomicrobiales</taxon>
        <taxon>Reyranellaceae</taxon>
        <taxon>Reyranella</taxon>
    </lineage>
</organism>
<feature type="transmembrane region" description="Helical" evidence="4">
    <location>
        <begin position="208"/>
        <end position="235"/>
    </location>
</feature>
<evidence type="ECO:0000256" key="1">
    <source>
        <dbReference type="ARBA" id="ARBA00022692"/>
    </source>
</evidence>
<proteinExistence type="predicted"/>
<feature type="transmembrane region" description="Helical" evidence="4">
    <location>
        <begin position="285"/>
        <end position="304"/>
    </location>
</feature>
<feature type="transmembrane region" description="Helical" evidence="4">
    <location>
        <begin position="52"/>
        <end position="74"/>
    </location>
</feature>
<dbReference type="Proteomes" id="UP000727907">
    <property type="component" value="Unassembled WGS sequence"/>
</dbReference>
<evidence type="ECO:0000256" key="3">
    <source>
        <dbReference type="ARBA" id="ARBA00023136"/>
    </source>
</evidence>
<dbReference type="PANTHER" id="PTHR43129:SF1">
    <property type="entry name" value="FOSMIDOMYCIN RESISTANCE PROTEIN"/>
    <property type="match status" value="1"/>
</dbReference>